<evidence type="ECO:0000259" key="8">
    <source>
        <dbReference type="PROSITE" id="PS51352"/>
    </source>
</evidence>
<keyword evidence="7" id="KW-1133">Transmembrane helix</keyword>
<dbReference type="SUPFAM" id="SSF52833">
    <property type="entry name" value="Thioredoxin-like"/>
    <property type="match status" value="1"/>
</dbReference>
<dbReference type="Pfam" id="PF13462">
    <property type="entry name" value="Thioredoxin_4"/>
    <property type="match status" value="1"/>
</dbReference>
<gene>
    <name evidence="9" type="ORF">tinsulaeT_09330</name>
</gene>
<comment type="caution">
    <text evidence="9">The sequence shown here is derived from an EMBL/GenBank/DDBJ whole genome shotgun (WGS) entry which is preliminary data.</text>
</comment>
<dbReference type="InterPro" id="IPR013766">
    <property type="entry name" value="Thioredoxin_domain"/>
</dbReference>
<dbReference type="PANTHER" id="PTHR13887">
    <property type="entry name" value="GLUTATHIONE S-TRANSFERASE KAPPA"/>
    <property type="match status" value="1"/>
</dbReference>
<evidence type="ECO:0000256" key="6">
    <source>
        <dbReference type="SAM" id="Coils"/>
    </source>
</evidence>
<keyword evidence="2" id="KW-0732">Signal</keyword>
<proteinExistence type="inferred from homology"/>
<evidence type="ECO:0000313" key="9">
    <source>
        <dbReference type="EMBL" id="GLX77593.1"/>
    </source>
</evidence>
<keyword evidence="10" id="KW-1185">Reference proteome</keyword>
<accession>A0ABQ6GNM0</accession>
<evidence type="ECO:0000256" key="4">
    <source>
        <dbReference type="ARBA" id="ARBA00023157"/>
    </source>
</evidence>
<keyword evidence="6" id="KW-0175">Coiled coil</keyword>
<dbReference type="RefSeq" id="WP_284243464.1">
    <property type="nucleotide sequence ID" value="NZ_BSST01000001.1"/>
</dbReference>
<keyword evidence="7" id="KW-0472">Membrane</keyword>
<reference evidence="9 10" key="1">
    <citation type="submission" date="2023-03" db="EMBL/GenBank/DDBJ databases">
        <title>Draft genome sequence of Thalassotalea insulae KCTC 62186T.</title>
        <authorList>
            <person name="Sawabe T."/>
        </authorList>
    </citation>
    <scope>NUCLEOTIDE SEQUENCE [LARGE SCALE GENOMIC DNA]</scope>
    <source>
        <strain evidence="9 10">KCTC 62186</strain>
    </source>
</reference>
<keyword evidence="4" id="KW-1015">Disulfide bond</keyword>
<keyword evidence="7" id="KW-0812">Transmembrane</keyword>
<keyword evidence="3" id="KW-0560">Oxidoreductase</keyword>
<evidence type="ECO:0000256" key="3">
    <source>
        <dbReference type="ARBA" id="ARBA00023002"/>
    </source>
</evidence>
<protein>
    <submittedName>
        <fullName evidence="9">Thioredoxin</fullName>
    </submittedName>
</protein>
<sequence length="273" mass="30411">MQFYSIFIIRLMFVFMIIGGGLGSAVASTTNGATDKSVEQLQAEVNQIKQQLIVIMRNQQAIAKHTGLIKETEKQALTGQPILTLGNSAIIGSAEAKLVLMEFTDLHCPFCKKFHDNTFSKLKEKYVESNEVLFVGKHYPIVALHKNALIAAKALECARESQPQNQILYENAKAWLFKTGKKFDESYYSEFVQGLSLNEDMFNSCVTSNKVEQTINADLQLAKSIGMSRTPSFVIGFQSAGKVKNWKIIEGAKTFEQFSDAIDKFIATAQTKD</sequence>
<name>A0ABQ6GNM0_9GAMM</name>
<feature type="transmembrane region" description="Helical" evidence="7">
    <location>
        <begin position="7"/>
        <end position="27"/>
    </location>
</feature>
<keyword evidence="5" id="KW-0676">Redox-active center</keyword>
<dbReference type="Gene3D" id="1.10.40.80">
    <property type="match status" value="1"/>
</dbReference>
<dbReference type="InterPro" id="IPR036249">
    <property type="entry name" value="Thioredoxin-like_sf"/>
</dbReference>
<evidence type="ECO:0000256" key="2">
    <source>
        <dbReference type="ARBA" id="ARBA00022729"/>
    </source>
</evidence>
<organism evidence="9 10">
    <name type="scientific">Thalassotalea insulae</name>
    <dbReference type="NCBI Taxonomy" id="2056778"/>
    <lineage>
        <taxon>Bacteria</taxon>
        <taxon>Pseudomonadati</taxon>
        <taxon>Pseudomonadota</taxon>
        <taxon>Gammaproteobacteria</taxon>
        <taxon>Alteromonadales</taxon>
        <taxon>Colwelliaceae</taxon>
        <taxon>Thalassotalea</taxon>
    </lineage>
</organism>
<evidence type="ECO:0000256" key="1">
    <source>
        <dbReference type="ARBA" id="ARBA00005791"/>
    </source>
</evidence>
<dbReference type="Gene3D" id="3.40.30.10">
    <property type="entry name" value="Glutaredoxin"/>
    <property type="match status" value="1"/>
</dbReference>
<feature type="coiled-coil region" evidence="6">
    <location>
        <begin position="31"/>
        <end position="58"/>
    </location>
</feature>
<dbReference type="EMBL" id="BSST01000001">
    <property type="protein sequence ID" value="GLX77593.1"/>
    <property type="molecule type" value="Genomic_DNA"/>
</dbReference>
<dbReference type="PROSITE" id="PS51352">
    <property type="entry name" value="THIOREDOXIN_2"/>
    <property type="match status" value="1"/>
</dbReference>
<dbReference type="Proteomes" id="UP001157186">
    <property type="component" value="Unassembled WGS sequence"/>
</dbReference>
<comment type="similarity">
    <text evidence="1">Belongs to the thioredoxin family. DsbA subfamily.</text>
</comment>
<dbReference type="InterPro" id="IPR012336">
    <property type="entry name" value="Thioredoxin-like_fold"/>
</dbReference>
<evidence type="ECO:0000256" key="7">
    <source>
        <dbReference type="SAM" id="Phobius"/>
    </source>
</evidence>
<evidence type="ECO:0000313" key="10">
    <source>
        <dbReference type="Proteomes" id="UP001157186"/>
    </source>
</evidence>
<dbReference type="PANTHER" id="PTHR13887:SF14">
    <property type="entry name" value="DISULFIDE BOND FORMATION PROTEIN D"/>
    <property type="match status" value="1"/>
</dbReference>
<evidence type="ECO:0000256" key="5">
    <source>
        <dbReference type="ARBA" id="ARBA00023284"/>
    </source>
</evidence>
<feature type="domain" description="Thioredoxin" evidence="8">
    <location>
        <begin position="63"/>
        <end position="267"/>
    </location>
</feature>